<feature type="domain" description="Fumarylacetoacetase-like C-terminal" evidence="3">
    <location>
        <begin position="73"/>
        <end position="278"/>
    </location>
</feature>
<dbReference type="EMBL" id="JALKCH010000004">
    <property type="protein sequence ID" value="MCK0196859.1"/>
    <property type="molecule type" value="Genomic_DNA"/>
</dbReference>
<proteinExistence type="inferred from homology"/>
<protein>
    <submittedName>
        <fullName evidence="4">Fumarylacetoacetate hydrolase family protein</fullName>
    </submittedName>
</protein>
<comment type="caution">
    <text evidence="4">The sequence shown here is derived from an EMBL/GenBank/DDBJ whole genome shotgun (WGS) entry which is preliminary data.</text>
</comment>
<dbReference type="Pfam" id="PF01557">
    <property type="entry name" value="FAA_hydrolase"/>
    <property type="match status" value="1"/>
</dbReference>
<gene>
    <name evidence="4" type="ORF">MWN34_08025</name>
</gene>
<dbReference type="PANTHER" id="PTHR42796:SF4">
    <property type="entry name" value="FUMARYLACETOACETATE HYDROLASE DOMAIN-CONTAINING PROTEIN 2A"/>
    <property type="match status" value="1"/>
</dbReference>
<evidence type="ECO:0000256" key="2">
    <source>
        <dbReference type="ARBA" id="ARBA00022723"/>
    </source>
</evidence>
<reference evidence="4 5" key="1">
    <citation type="submission" date="2022-04" db="EMBL/GenBank/DDBJ databases">
        <authorList>
            <person name="Grouzdev D.S."/>
            <person name="Pantiukh K.S."/>
            <person name="Krutkina M.S."/>
        </authorList>
    </citation>
    <scope>NUCLEOTIDE SEQUENCE [LARGE SCALE GENOMIC DNA]</scope>
    <source>
        <strain evidence="4 5">6x-1</strain>
    </source>
</reference>
<dbReference type="SUPFAM" id="SSF56529">
    <property type="entry name" value="FAH"/>
    <property type="match status" value="1"/>
</dbReference>
<keyword evidence="2" id="KW-0479">Metal-binding</keyword>
<dbReference type="InterPro" id="IPR051121">
    <property type="entry name" value="FAH"/>
</dbReference>
<dbReference type="InterPro" id="IPR011234">
    <property type="entry name" value="Fumarylacetoacetase-like_C"/>
</dbReference>
<accession>A0ABT0DA72</accession>
<dbReference type="Proteomes" id="UP001203284">
    <property type="component" value="Unassembled WGS sequence"/>
</dbReference>
<dbReference type="GO" id="GO:0016787">
    <property type="term" value="F:hydrolase activity"/>
    <property type="evidence" value="ECO:0007669"/>
    <property type="project" value="UniProtKB-KW"/>
</dbReference>
<keyword evidence="5" id="KW-1185">Reference proteome</keyword>
<dbReference type="PANTHER" id="PTHR42796">
    <property type="entry name" value="FUMARYLACETOACETATE HYDROLASE DOMAIN-CONTAINING PROTEIN 2A-RELATED"/>
    <property type="match status" value="1"/>
</dbReference>
<keyword evidence="4" id="KW-0378">Hydrolase</keyword>
<dbReference type="Gene3D" id="3.90.850.10">
    <property type="entry name" value="Fumarylacetoacetase-like, C-terminal domain"/>
    <property type="match status" value="1"/>
</dbReference>
<comment type="similarity">
    <text evidence="1">Belongs to the FAH family.</text>
</comment>
<name>A0ABT0DA72_9HYPH</name>
<evidence type="ECO:0000313" key="5">
    <source>
        <dbReference type="Proteomes" id="UP001203284"/>
    </source>
</evidence>
<evidence type="ECO:0000313" key="4">
    <source>
        <dbReference type="EMBL" id="MCK0196859.1"/>
    </source>
</evidence>
<evidence type="ECO:0000256" key="1">
    <source>
        <dbReference type="ARBA" id="ARBA00010211"/>
    </source>
</evidence>
<dbReference type="InterPro" id="IPR036663">
    <property type="entry name" value="Fumarylacetoacetase_C_sf"/>
</dbReference>
<evidence type="ECO:0000259" key="3">
    <source>
        <dbReference type="Pfam" id="PF01557"/>
    </source>
</evidence>
<dbReference type="RefSeq" id="WP_247028314.1">
    <property type="nucleotide sequence ID" value="NZ_JALKCH010000004.1"/>
</dbReference>
<sequence length="282" mass="29620">MKLVRFGAAGSEKPGLVDGNGVVRDLGAVVADIGGDALTPAGLDALRGLDVEALPVAPAGVRFGACVAKPGHFIAVGLNYADHAEESGMAIPAEPVLFSKAPNCIVGPDDDIIQPKGSTKLDWEVELGIVIGTRARHVSEADAARHIAGFCLSNDVSERAFQLQQGGQWIKGKSCETFGPLGPFLVTPDEIADVQNLAMWLDVNGEPRQRGNTKTMIFNVNFLVSYLSRFMVLDVGDVIITGTPPGVGLGMKPPVYLKPGDVVTLGIEGLGQQRQKVVAFPG</sequence>
<organism evidence="4 5">
    <name type="scientific">Ancylobacter crimeensis</name>
    <dbReference type="NCBI Taxonomy" id="2579147"/>
    <lineage>
        <taxon>Bacteria</taxon>
        <taxon>Pseudomonadati</taxon>
        <taxon>Pseudomonadota</taxon>
        <taxon>Alphaproteobacteria</taxon>
        <taxon>Hyphomicrobiales</taxon>
        <taxon>Xanthobacteraceae</taxon>
        <taxon>Ancylobacter</taxon>
    </lineage>
</organism>